<name>A0ABY6TU43_BIOOC</name>
<dbReference type="InterPro" id="IPR038883">
    <property type="entry name" value="AN11006-like"/>
</dbReference>
<dbReference type="PANTHER" id="PTHR42085:SF2">
    <property type="entry name" value="F-BOX DOMAIN-CONTAINING PROTEIN"/>
    <property type="match status" value="1"/>
</dbReference>
<comment type="caution">
    <text evidence="1">The sequence shown here is derived from an EMBL/GenBank/DDBJ whole genome shotgun (WGS) entry which is preliminary data.</text>
</comment>
<evidence type="ECO:0000313" key="2">
    <source>
        <dbReference type="Proteomes" id="UP000766486"/>
    </source>
</evidence>
<sequence>MDGRENLPGFFKIPREIRDQIYEELLVHSGYIFLDVIWSRPASLGFTFNSRLLPISPEILRLNRRANQEATEILYGKNQFQIENIKNFTRFLNEIGPANSTLLRHLTIPFPYFKEDGGVVTVRTDSIGMQAIDLIHSKCQNIVVLETCLFSSNLVESKLDSHGHPEAVNQALELFMDKFCAIPSFRHLRVNLPNKPINLAFRDILNSHGRILVVTNESSSG</sequence>
<proteinExistence type="predicted"/>
<protein>
    <submittedName>
        <fullName evidence="1">Uncharacterized protein</fullName>
    </submittedName>
</protein>
<reference evidence="1 2" key="1">
    <citation type="submission" date="2019-06" db="EMBL/GenBank/DDBJ databases">
        <authorList>
            <person name="Broberg M."/>
        </authorList>
    </citation>
    <scope>NUCLEOTIDE SEQUENCE [LARGE SCALE GENOMIC DNA]</scope>
</reference>
<gene>
    <name evidence="1" type="ORF">CLO192961_LOCUS76041</name>
</gene>
<dbReference type="Proteomes" id="UP000766486">
    <property type="component" value="Unassembled WGS sequence"/>
</dbReference>
<dbReference type="EMBL" id="CABFNS010000518">
    <property type="protein sequence ID" value="VUC22175.1"/>
    <property type="molecule type" value="Genomic_DNA"/>
</dbReference>
<accession>A0ABY6TU43</accession>
<dbReference type="PANTHER" id="PTHR42085">
    <property type="entry name" value="F-BOX DOMAIN-CONTAINING PROTEIN"/>
    <property type="match status" value="1"/>
</dbReference>
<organism evidence="1 2">
    <name type="scientific">Bionectria ochroleuca</name>
    <name type="common">Gliocladium roseum</name>
    <dbReference type="NCBI Taxonomy" id="29856"/>
    <lineage>
        <taxon>Eukaryota</taxon>
        <taxon>Fungi</taxon>
        <taxon>Dikarya</taxon>
        <taxon>Ascomycota</taxon>
        <taxon>Pezizomycotina</taxon>
        <taxon>Sordariomycetes</taxon>
        <taxon>Hypocreomycetidae</taxon>
        <taxon>Hypocreales</taxon>
        <taxon>Bionectriaceae</taxon>
        <taxon>Clonostachys</taxon>
    </lineage>
</organism>
<evidence type="ECO:0000313" key="1">
    <source>
        <dbReference type="EMBL" id="VUC22175.1"/>
    </source>
</evidence>
<keyword evidence="2" id="KW-1185">Reference proteome</keyword>